<gene>
    <name evidence="1" type="ORF">JHL16_18210</name>
</gene>
<protein>
    <submittedName>
        <fullName evidence="1">Uncharacterized protein</fullName>
    </submittedName>
</protein>
<name>A0ACC5R6U6_9HYPH</name>
<proteinExistence type="predicted"/>
<comment type="caution">
    <text evidence="1">The sequence shown here is derived from an EMBL/GenBank/DDBJ whole genome shotgun (WGS) entry which is preliminary data.</text>
</comment>
<dbReference type="EMBL" id="JAENHL010000007">
    <property type="protein sequence ID" value="MBK1868293.1"/>
    <property type="molecule type" value="Genomic_DNA"/>
</dbReference>
<organism evidence="1 2">
    <name type="scientific">Taklimakanibacter albus</name>
    <dbReference type="NCBI Taxonomy" id="2800327"/>
    <lineage>
        <taxon>Bacteria</taxon>
        <taxon>Pseudomonadati</taxon>
        <taxon>Pseudomonadota</taxon>
        <taxon>Alphaproteobacteria</taxon>
        <taxon>Hyphomicrobiales</taxon>
        <taxon>Aestuariivirgaceae</taxon>
        <taxon>Taklimakanibacter</taxon>
    </lineage>
</organism>
<keyword evidence="2" id="KW-1185">Reference proteome</keyword>
<sequence>MPTYTQEHEVYHGLTRRDRPVRVFVTCPMQVIEHLDTEILANIAIDMADKGFTIIFKVEEIEAAKNTRPTGRKKKRPR</sequence>
<accession>A0ACC5R6U6</accession>
<reference evidence="1" key="1">
    <citation type="submission" date="2021-01" db="EMBL/GenBank/DDBJ databases">
        <authorList>
            <person name="Sun Q."/>
        </authorList>
    </citation>
    <scope>NUCLEOTIDE SEQUENCE</scope>
    <source>
        <strain evidence="1">YIM B02566</strain>
    </source>
</reference>
<evidence type="ECO:0000313" key="1">
    <source>
        <dbReference type="EMBL" id="MBK1868293.1"/>
    </source>
</evidence>
<dbReference type="Proteomes" id="UP000616151">
    <property type="component" value="Unassembled WGS sequence"/>
</dbReference>
<evidence type="ECO:0000313" key="2">
    <source>
        <dbReference type="Proteomes" id="UP000616151"/>
    </source>
</evidence>